<evidence type="ECO:0000256" key="14">
    <source>
        <dbReference type="ARBA" id="ARBA00026103"/>
    </source>
</evidence>
<evidence type="ECO:0000313" key="27">
    <source>
        <dbReference type="EMBL" id="OGZ11042.1"/>
    </source>
</evidence>
<dbReference type="PANTHER" id="PTHR43758">
    <property type="entry name" value="7,8-DIHYDRO-8-OXOGUANINE TRIPHOSPHATASE"/>
    <property type="match status" value="1"/>
</dbReference>
<comment type="similarity">
    <text evidence="3 25">Belongs to the Nudix hydrolase family.</text>
</comment>
<evidence type="ECO:0000256" key="6">
    <source>
        <dbReference type="ARBA" id="ARBA00022723"/>
    </source>
</evidence>
<dbReference type="GO" id="GO:0008828">
    <property type="term" value="F:dATP diphosphatase activity"/>
    <property type="evidence" value="ECO:0007669"/>
    <property type="project" value="UniProtKB-EC"/>
</dbReference>
<dbReference type="CDD" id="cd03427">
    <property type="entry name" value="NUDIX_MTH1_Nudt1"/>
    <property type="match status" value="1"/>
</dbReference>
<evidence type="ECO:0000256" key="16">
    <source>
        <dbReference type="ARBA" id="ARBA00029673"/>
    </source>
</evidence>
<dbReference type="GO" id="GO:0005737">
    <property type="term" value="C:cytoplasm"/>
    <property type="evidence" value="ECO:0007669"/>
    <property type="project" value="UniProtKB-SubCell"/>
</dbReference>
<dbReference type="PROSITE" id="PS00893">
    <property type="entry name" value="NUDIX_BOX"/>
    <property type="match status" value="1"/>
</dbReference>
<evidence type="ECO:0000256" key="1">
    <source>
        <dbReference type="ARBA" id="ARBA00001946"/>
    </source>
</evidence>
<evidence type="ECO:0000256" key="10">
    <source>
        <dbReference type="ARBA" id="ARBA00024448"/>
    </source>
</evidence>
<keyword evidence="7 25" id="KW-0378">Hydrolase</keyword>
<evidence type="ECO:0000256" key="8">
    <source>
        <dbReference type="ARBA" id="ARBA00022842"/>
    </source>
</evidence>
<keyword evidence="5" id="KW-0963">Cytoplasm</keyword>
<evidence type="ECO:0000256" key="4">
    <source>
        <dbReference type="ARBA" id="ARBA00011245"/>
    </source>
</evidence>
<dbReference type="InterPro" id="IPR020084">
    <property type="entry name" value="NUDIX_hydrolase_CS"/>
</dbReference>
<comment type="catalytic activity">
    <reaction evidence="22">
        <text>O(6)-methyl-dGTP + H2O = O(6)-methyl-dGMP + diphosphate + H(+)</text>
        <dbReference type="Rhea" id="RHEA:67600"/>
        <dbReference type="ChEBI" id="CHEBI:15377"/>
        <dbReference type="ChEBI" id="CHEBI:15378"/>
        <dbReference type="ChEBI" id="CHEBI:33019"/>
        <dbReference type="ChEBI" id="CHEBI:169974"/>
        <dbReference type="ChEBI" id="CHEBI:169975"/>
    </reaction>
    <physiologicalReaction direction="left-to-right" evidence="22">
        <dbReference type="Rhea" id="RHEA:67601"/>
    </physiologicalReaction>
</comment>
<comment type="cofactor">
    <cofactor evidence="1">
        <name>Mg(2+)</name>
        <dbReference type="ChEBI" id="CHEBI:18420"/>
    </cofactor>
</comment>
<evidence type="ECO:0000256" key="24">
    <source>
        <dbReference type="ARBA" id="ARBA00053094"/>
    </source>
</evidence>
<evidence type="ECO:0000256" key="21">
    <source>
        <dbReference type="ARBA" id="ARBA00048002"/>
    </source>
</evidence>
<dbReference type="InterPro" id="IPR003563">
    <property type="entry name" value="8ODP"/>
</dbReference>
<evidence type="ECO:0000256" key="9">
    <source>
        <dbReference type="ARBA" id="ARBA00022884"/>
    </source>
</evidence>
<comment type="catalytic activity">
    <reaction evidence="10">
        <text>8-oxo-dATP + H2O = 8-oxo-dAMP + diphosphate + H(+)</text>
        <dbReference type="Rhea" id="RHEA:65396"/>
        <dbReference type="ChEBI" id="CHEBI:15377"/>
        <dbReference type="ChEBI" id="CHEBI:15378"/>
        <dbReference type="ChEBI" id="CHEBI:33019"/>
        <dbReference type="ChEBI" id="CHEBI:71361"/>
        <dbReference type="ChEBI" id="CHEBI:172871"/>
    </reaction>
    <physiologicalReaction direction="left-to-right" evidence="10">
        <dbReference type="Rhea" id="RHEA:65397"/>
    </physiologicalReaction>
</comment>
<dbReference type="Pfam" id="PF00293">
    <property type="entry name" value="NUDIX"/>
    <property type="match status" value="1"/>
</dbReference>
<comment type="caution">
    <text evidence="27">The sequence shown here is derived from an EMBL/GenBank/DDBJ whole genome shotgun (WGS) entry which is preliminary data.</text>
</comment>
<comment type="subunit">
    <text evidence="4">Monomer.</text>
</comment>
<dbReference type="EC" id="3.6.1.56" evidence="14"/>
<protein>
    <recommendedName>
        <fullName evidence="15">Oxidized purine nucleoside triphosphate hydrolase</fullName>
        <ecNumber evidence="14">3.6.1.56</ecNumber>
    </recommendedName>
    <alternativeName>
        <fullName evidence="19">2-hydroxy-dATP diphosphatase</fullName>
    </alternativeName>
    <alternativeName>
        <fullName evidence="18">7,8-dihydro-8-oxoguanine triphosphatase</fullName>
    </alternativeName>
    <alternativeName>
        <fullName evidence="17">8-oxo-dGTPase</fullName>
    </alternativeName>
    <alternativeName>
        <fullName evidence="20">Methylated purine nucleoside triphosphate hydrolase</fullName>
    </alternativeName>
    <alternativeName>
        <fullName evidence="16">Nucleoside diphosphate-linked moiety X motif 1</fullName>
    </alternativeName>
</protein>
<dbReference type="EMBL" id="MHLN01000027">
    <property type="protein sequence ID" value="OGZ11042.1"/>
    <property type="molecule type" value="Genomic_DNA"/>
</dbReference>
<evidence type="ECO:0000256" key="7">
    <source>
        <dbReference type="ARBA" id="ARBA00022801"/>
    </source>
</evidence>
<accession>A0A1G2DC64</accession>
<evidence type="ECO:0000256" key="22">
    <source>
        <dbReference type="ARBA" id="ARBA00048894"/>
    </source>
</evidence>
<dbReference type="Gene3D" id="3.90.79.10">
    <property type="entry name" value="Nucleoside Triphosphate Pyrophosphohydrolase"/>
    <property type="match status" value="1"/>
</dbReference>
<reference evidence="27 28" key="1">
    <citation type="journal article" date="2016" name="Nat. Commun.">
        <title>Thousands of microbial genomes shed light on interconnected biogeochemical processes in an aquifer system.</title>
        <authorList>
            <person name="Anantharaman K."/>
            <person name="Brown C.T."/>
            <person name="Hug L.A."/>
            <person name="Sharon I."/>
            <person name="Castelle C.J."/>
            <person name="Probst A.J."/>
            <person name="Thomas B.C."/>
            <person name="Singh A."/>
            <person name="Wilkins M.J."/>
            <person name="Karaoz U."/>
            <person name="Brodie E.L."/>
            <person name="Williams K.H."/>
            <person name="Hubbard S.S."/>
            <person name="Banfield J.F."/>
        </authorList>
    </citation>
    <scope>NUCLEOTIDE SEQUENCE [LARGE SCALE GENOMIC DNA]</scope>
</reference>
<dbReference type="InterPro" id="IPR020476">
    <property type="entry name" value="Nudix_hydrolase"/>
</dbReference>
<comment type="catalytic activity">
    <reaction evidence="13">
        <text>2-oxo-ATP + H2O = 2-oxo-AMP + diphosphate + H(+)</text>
        <dbReference type="Rhea" id="RHEA:67392"/>
        <dbReference type="ChEBI" id="CHEBI:15377"/>
        <dbReference type="ChEBI" id="CHEBI:15378"/>
        <dbReference type="ChEBI" id="CHEBI:33019"/>
        <dbReference type="ChEBI" id="CHEBI:71395"/>
        <dbReference type="ChEBI" id="CHEBI:172878"/>
    </reaction>
    <physiologicalReaction direction="left-to-right" evidence="13">
        <dbReference type="Rhea" id="RHEA:67393"/>
    </physiologicalReaction>
</comment>
<dbReference type="GO" id="GO:0042262">
    <property type="term" value="P:DNA protection"/>
    <property type="evidence" value="ECO:0007669"/>
    <property type="project" value="InterPro"/>
</dbReference>
<evidence type="ECO:0000256" key="25">
    <source>
        <dbReference type="RuleBase" id="RU003476"/>
    </source>
</evidence>
<keyword evidence="8" id="KW-0460">Magnesium</keyword>
<dbReference type="InterPro" id="IPR000086">
    <property type="entry name" value="NUDIX_hydrolase_dom"/>
</dbReference>
<dbReference type="PROSITE" id="PS51462">
    <property type="entry name" value="NUDIX"/>
    <property type="match status" value="1"/>
</dbReference>
<dbReference type="SUPFAM" id="SSF55811">
    <property type="entry name" value="Nudix"/>
    <property type="match status" value="1"/>
</dbReference>
<evidence type="ECO:0000256" key="13">
    <source>
        <dbReference type="ARBA" id="ARBA00024596"/>
    </source>
</evidence>
<evidence type="ECO:0000256" key="17">
    <source>
        <dbReference type="ARBA" id="ARBA00030634"/>
    </source>
</evidence>
<comment type="catalytic activity">
    <reaction evidence="23">
        <text>N(6)-methyl-dATP + H2O = N(6)-methyl-dAMP + diphosphate + H(+)</text>
        <dbReference type="Rhea" id="RHEA:67604"/>
        <dbReference type="ChEBI" id="CHEBI:15377"/>
        <dbReference type="ChEBI" id="CHEBI:15378"/>
        <dbReference type="ChEBI" id="CHEBI:33019"/>
        <dbReference type="ChEBI" id="CHEBI:169976"/>
        <dbReference type="ChEBI" id="CHEBI:172872"/>
    </reaction>
    <physiologicalReaction direction="left-to-right" evidence="23">
        <dbReference type="Rhea" id="RHEA:67605"/>
    </physiologicalReaction>
</comment>
<evidence type="ECO:0000256" key="23">
    <source>
        <dbReference type="ARBA" id="ARBA00049032"/>
    </source>
</evidence>
<evidence type="ECO:0000256" key="20">
    <source>
        <dbReference type="ARBA" id="ARBA00032071"/>
    </source>
</evidence>
<comment type="function">
    <text evidence="24">Oxidized purine nucleoside triphosphate hydrolase which is a prominent sanitizer of the oxidized nucleotide pool. Catalyzes the hydrolysis of 2-oxo-dATP (2-hydroxy-dATP) into 2-oxo-dAMP. Also has a significant hydrolase activity toward 2-oxo-ATP, 8-oxo-dGTP and 8-oxo-dATP. Through the hydrolysis of oxidized purine nucleoside triphosphates, prevents their incorporation into DNA and the subsequent transversions A:T to C:G and G:C to T:A. Also catalyzes the hydrolysis of methylated purine nucleoside triphosphate preventing their integration into DNA. Through this antimutagenic activity protects cells from oxidative stress.</text>
</comment>
<dbReference type="Proteomes" id="UP000178099">
    <property type="component" value="Unassembled WGS sequence"/>
</dbReference>
<organism evidence="27 28">
    <name type="scientific">Candidatus Lloydbacteria bacterium RIFCSPHIGHO2_02_FULL_51_22</name>
    <dbReference type="NCBI Taxonomy" id="1798663"/>
    <lineage>
        <taxon>Bacteria</taxon>
        <taxon>Candidatus Lloydiibacteriota</taxon>
    </lineage>
</organism>
<comment type="catalytic activity">
    <reaction evidence="12">
        <text>8-oxo-dGTP + H2O = 8-oxo-dGMP + diphosphate + H(+)</text>
        <dbReference type="Rhea" id="RHEA:31575"/>
        <dbReference type="ChEBI" id="CHEBI:15377"/>
        <dbReference type="ChEBI" id="CHEBI:15378"/>
        <dbReference type="ChEBI" id="CHEBI:33019"/>
        <dbReference type="ChEBI" id="CHEBI:63224"/>
        <dbReference type="ChEBI" id="CHEBI:77896"/>
    </reaction>
    <physiologicalReaction direction="left-to-right" evidence="12">
        <dbReference type="Rhea" id="RHEA:31576"/>
    </physiologicalReaction>
</comment>
<sequence length="156" mass="18029">MNQEKRKILTLCIIHEHPRVLLGMKKKGFGEGKWNGFGGKLEKGESIEEACLRELHEEAGIAPKTLIKLGVLDFRFQKNPHEVLEVHIFKGHGIEGEPRESDEMHPAWFHVDDVPFQKMWPDDIHWFPLFLADKRFNGTFLFGDGDAIIEKELTEI</sequence>
<keyword evidence="9" id="KW-0694">RNA-binding</keyword>
<evidence type="ECO:0000256" key="5">
    <source>
        <dbReference type="ARBA" id="ARBA00022490"/>
    </source>
</evidence>
<keyword evidence="6" id="KW-0479">Metal-binding</keyword>
<evidence type="ECO:0000256" key="12">
    <source>
        <dbReference type="ARBA" id="ARBA00024486"/>
    </source>
</evidence>
<comment type="catalytic activity">
    <reaction evidence="11">
        <text>2-oxo-dATP + H2O = 2-oxo-dAMP + diphosphate + H(+)</text>
        <dbReference type="Rhea" id="RHEA:31583"/>
        <dbReference type="ChEBI" id="CHEBI:15377"/>
        <dbReference type="ChEBI" id="CHEBI:15378"/>
        <dbReference type="ChEBI" id="CHEBI:33019"/>
        <dbReference type="ChEBI" id="CHEBI:63212"/>
        <dbReference type="ChEBI" id="CHEBI:77897"/>
        <dbReference type="EC" id="3.6.1.56"/>
    </reaction>
    <physiologicalReaction direction="left-to-right" evidence="11">
        <dbReference type="Rhea" id="RHEA:31584"/>
    </physiologicalReaction>
</comment>
<dbReference type="GO" id="GO:0003723">
    <property type="term" value="F:RNA binding"/>
    <property type="evidence" value="ECO:0007669"/>
    <property type="project" value="UniProtKB-KW"/>
</dbReference>
<proteinExistence type="inferred from homology"/>
<evidence type="ECO:0000256" key="3">
    <source>
        <dbReference type="ARBA" id="ARBA00005582"/>
    </source>
</evidence>
<comment type="catalytic activity">
    <reaction evidence="21">
        <text>N(6)-methyl-ATP + H2O = N(6)-methyl-AMP + diphosphate + H(+)</text>
        <dbReference type="Rhea" id="RHEA:67608"/>
        <dbReference type="ChEBI" id="CHEBI:15377"/>
        <dbReference type="ChEBI" id="CHEBI:15378"/>
        <dbReference type="ChEBI" id="CHEBI:33019"/>
        <dbReference type="ChEBI" id="CHEBI:144842"/>
        <dbReference type="ChEBI" id="CHEBI:172873"/>
    </reaction>
    <physiologicalReaction direction="left-to-right" evidence="21">
        <dbReference type="Rhea" id="RHEA:67609"/>
    </physiologicalReaction>
</comment>
<evidence type="ECO:0000256" key="19">
    <source>
        <dbReference type="ARBA" id="ARBA00031927"/>
    </source>
</evidence>
<dbReference type="GO" id="GO:0008413">
    <property type="term" value="F:8-oxo-7,8-dihydroguanosine triphosphate pyrophosphatase activity"/>
    <property type="evidence" value="ECO:0007669"/>
    <property type="project" value="InterPro"/>
</dbReference>
<name>A0A1G2DC64_9BACT</name>
<evidence type="ECO:0000259" key="26">
    <source>
        <dbReference type="PROSITE" id="PS51462"/>
    </source>
</evidence>
<dbReference type="PANTHER" id="PTHR43758:SF2">
    <property type="entry name" value="OXIDIZED PURINE NUCLEOSIDE TRIPHOSPHATE HYDROLASE"/>
    <property type="match status" value="1"/>
</dbReference>
<evidence type="ECO:0000256" key="15">
    <source>
        <dbReference type="ARBA" id="ARBA00026218"/>
    </source>
</evidence>
<dbReference type="PRINTS" id="PR00502">
    <property type="entry name" value="NUDIXFAMILY"/>
</dbReference>
<feature type="domain" description="Nudix hydrolase" evidence="26">
    <location>
        <begin position="5"/>
        <end position="132"/>
    </location>
</feature>
<comment type="subcellular location">
    <subcellularLocation>
        <location evidence="2">Cytoplasm</location>
    </subcellularLocation>
</comment>
<dbReference type="AlphaFoldDB" id="A0A1G2DC64"/>
<dbReference type="PRINTS" id="PR01403">
    <property type="entry name" value="8OXTPHPHTASE"/>
</dbReference>
<gene>
    <name evidence="27" type="ORF">A3D67_03230</name>
</gene>
<evidence type="ECO:0000313" key="28">
    <source>
        <dbReference type="Proteomes" id="UP000178099"/>
    </source>
</evidence>
<evidence type="ECO:0000256" key="18">
    <source>
        <dbReference type="ARBA" id="ARBA00030682"/>
    </source>
</evidence>
<dbReference type="GO" id="GO:0046872">
    <property type="term" value="F:metal ion binding"/>
    <property type="evidence" value="ECO:0007669"/>
    <property type="project" value="UniProtKB-KW"/>
</dbReference>
<dbReference type="InterPro" id="IPR015797">
    <property type="entry name" value="NUDIX_hydrolase-like_dom_sf"/>
</dbReference>
<evidence type="ECO:0000256" key="2">
    <source>
        <dbReference type="ARBA" id="ARBA00004496"/>
    </source>
</evidence>
<evidence type="ECO:0000256" key="11">
    <source>
        <dbReference type="ARBA" id="ARBA00024459"/>
    </source>
</evidence>